<dbReference type="Gene3D" id="3.50.50.60">
    <property type="entry name" value="FAD/NAD(P)-binding domain"/>
    <property type="match status" value="2"/>
</dbReference>
<dbReference type="GO" id="GO:0050660">
    <property type="term" value="F:flavin adenine dinucleotide binding"/>
    <property type="evidence" value="ECO:0007669"/>
    <property type="project" value="InterPro"/>
</dbReference>
<evidence type="ECO:0000256" key="1">
    <source>
        <dbReference type="ARBA" id="ARBA00010139"/>
    </source>
</evidence>
<gene>
    <name evidence="5" type="ORF">Cvel_5993</name>
</gene>
<accession>A0A0G4H9M6</accession>
<dbReference type="PANTHER" id="PTHR42877">
    <property type="entry name" value="L-ORNITHINE N(5)-MONOOXYGENASE-RELATED"/>
    <property type="match status" value="1"/>
</dbReference>
<evidence type="ECO:0000256" key="2">
    <source>
        <dbReference type="ARBA" id="ARBA00022630"/>
    </source>
</evidence>
<proteinExistence type="inferred from homology"/>
<evidence type="ECO:0000256" key="4">
    <source>
        <dbReference type="ARBA" id="ARBA00023002"/>
    </source>
</evidence>
<comment type="similarity">
    <text evidence="1">Belongs to the FAD-binding monooxygenase family.</text>
</comment>
<dbReference type="SUPFAM" id="SSF51905">
    <property type="entry name" value="FAD/NAD(P)-binding domain"/>
    <property type="match status" value="2"/>
</dbReference>
<dbReference type="PANTHER" id="PTHR42877:SF4">
    <property type="entry name" value="FAD_NAD(P)-BINDING DOMAIN-CONTAINING PROTEIN-RELATED"/>
    <property type="match status" value="1"/>
</dbReference>
<dbReference type="AlphaFoldDB" id="A0A0G4H9M6"/>
<dbReference type="InterPro" id="IPR020946">
    <property type="entry name" value="Flavin_mOase-like"/>
</dbReference>
<dbReference type="InterPro" id="IPR036188">
    <property type="entry name" value="FAD/NAD-bd_sf"/>
</dbReference>
<dbReference type="GO" id="GO:0004499">
    <property type="term" value="F:N,N-dimethylaniline monooxygenase activity"/>
    <property type="evidence" value="ECO:0007669"/>
    <property type="project" value="InterPro"/>
</dbReference>
<keyword evidence="3" id="KW-0274">FAD</keyword>
<evidence type="ECO:0000313" key="5">
    <source>
        <dbReference type="EMBL" id="CEM40611.1"/>
    </source>
</evidence>
<sequence>MSGSEAEGGRNRLSCHRQVCRYRGYLVEVRTATQTRKGPRLLNIFLPVRLPHRVLPAGCECDIPSILYSFSFAPKYDWKAFHAGSVEIQHYLETVVDKFEVRGHFLLQTGLEKAKWEEDACTWVCGLSTGQTVRANFLAMGVGGLDIPVTPKLPGREDFKGPQLHSQAWDPRTDVKGLKVGILGTGASAVQMIPEVAQEAKEVVVFQRSPNWIFRKEDWGFLHSKPFQLLFSILPILHTFWRMIVYLKGELLYTAACFFPSYGNRYVRWVGERFLRKNVRDPKTIEKLTPDYPPGCRRLLVHNQYLKTFNRPNVNLVTVPVDRLVAEGVKTTDGGVHEVDILCYATGFDPSARLQCADLRNGKGEHIDQVDPQHFSSFLGVCNARFPNLFHTLGANTALATNSVIWMIECQVEFIVRTINAMRSSNAKPSAGARGNPGGLEILSVEPKQSKVDEWMKVVNREFKGKVWGHCKSWYKTTEGVVYTLWPGYVFEYWAQCLTGSTEIFSWWMCLWMWFVSLLEGWGVFGLRVPREPLETLFNCVKSQQAPPGAASVCLGLQDN</sequence>
<keyword evidence="2" id="KW-0285">Flavoprotein</keyword>
<dbReference type="InterPro" id="IPR051209">
    <property type="entry name" value="FAD-bind_Monooxygenase_sf"/>
</dbReference>
<evidence type="ECO:0000256" key="3">
    <source>
        <dbReference type="ARBA" id="ARBA00022827"/>
    </source>
</evidence>
<dbReference type="GO" id="GO:0050661">
    <property type="term" value="F:NADP binding"/>
    <property type="evidence" value="ECO:0007669"/>
    <property type="project" value="InterPro"/>
</dbReference>
<protein>
    <submittedName>
        <fullName evidence="5">Uncharacterized protein</fullName>
    </submittedName>
</protein>
<dbReference type="VEuPathDB" id="CryptoDB:Cvel_5993"/>
<dbReference type="EMBL" id="CDMZ01002072">
    <property type="protein sequence ID" value="CEM40611.1"/>
    <property type="molecule type" value="Genomic_DNA"/>
</dbReference>
<dbReference type="Pfam" id="PF00743">
    <property type="entry name" value="FMO-like"/>
    <property type="match status" value="1"/>
</dbReference>
<organism evidence="5">
    <name type="scientific">Chromera velia CCMP2878</name>
    <dbReference type="NCBI Taxonomy" id="1169474"/>
    <lineage>
        <taxon>Eukaryota</taxon>
        <taxon>Sar</taxon>
        <taxon>Alveolata</taxon>
        <taxon>Colpodellida</taxon>
        <taxon>Chromeraceae</taxon>
        <taxon>Chromera</taxon>
    </lineage>
</organism>
<name>A0A0G4H9M6_9ALVE</name>
<reference evidence="5" key="1">
    <citation type="submission" date="2014-11" db="EMBL/GenBank/DDBJ databases">
        <authorList>
            <person name="Otto D Thomas"/>
            <person name="Naeem Raeece"/>
        </authorList>
    </citation>
    <scope>NUCLEOTIDE SEQUENCE</scope>
</reference>
<keyword evidence="4" id="KW-0560">Oxidoreductase</keyword>